<evidence type="ECO:0000313" key="3">
    <source>
        <dbReference type="EMBL" id="SEF12044.1"/>
    </source>
</evidence>
<name>A0A1H5PEJ4_9MICC</name>
<sequence>MKNLGKHLLALPLVVAMLFTFGIASASAAAPDVAPAAQTVSLPSSANGELTPAQVAQALLELKASSLPRVSETVGSTVQTRFQLTADFGMTFVEPAVGVIAPRIGGGFDGGGPYILLNQFDQDAIISGAGLALGAAICAIPAVGWAACTAVGVIIAAAVIYLSYNGKCNNNKQLKVYVSGRIAGCV</sequence>
<evidence type="ECO:0000256" key="2">
    <source>
        <dbReference type="SAM" id="SignalP"/>
    </source>
</evidence>
<keyword evidence="2" id="KW-0732">Signal</keyword>
<gene>
    <name evidence="3" type="ORF">SAMN04489740_4176</name>
</gene>
<dbReference type="EMBL" id="FNTV01000002">
    <property type="protein sequence ID" value="SEF12044.1"/>
    <property type="molecule type" value="Genomic_DNA"/>
</dbReference>
<proteinExistence type="predicted"/>
<keyword evidence="1" id="KW-1133">Transmembrane helix</keyword>
<keyword evidence="1" id="KW-0472">Membrane</keyword>
<keyword evidence="1" id="KW-0812">Transmembrane</keyword>
<evidence type="ECO:0000256" key="1">
    <source>
        <dbReference type="SAM" id="Phobius"/>
    </source>
</evidence>
<feature type="transmembrane region" description="Helical" evidence="1">
    <location>
        <begin position="142"/>
        <end position="164"/>
    </location>
</feature>
<evidence type="ECO:0000313" key="4">
    <source>
        <dbReference type="Proteomes" id="UP000182725"/>
    </source>
</evidence>
<dbReference type="AlphaFoldDB" id="A0A1H5PEJ4"/>
<dbReference type="RefSeq" id="WP_139244522.1">
    <property type="nucleotide sequence ID" value="NZ_FNTV01000002.1"/>
</dbReference>
<organism evidence="3 4">
    <name type="scientific">Arthrobacter alpinus</name>
    <dbReference type="NCBI Taxonomy" id="656366"/>
    <lineage>
        <taxon>Bacteria</taxon>
        <taxon>Bacillati</taxon>
        <taxon>Actinomycetota</taxon>
        <taxon>Actinomycetes</taxon>
        <taxon>Micrococcales</taxon>
        <taxon>Micrococcaceae</taxon>
        <taxon>Arthrobacter</taxon>
    </lineage>
</organism>
<dbReference type="Proteomes" id="UP000182725">
    <property type="component" value="Unassembled WGS sequence"/>
</dbReference>
<accession>A0A1H5PEJ4</accession>
<feature type="signal peptide" evidence="2">
    <location>
        <begin position="1"/>
        <end position="28"/>
    </location>
</feature>
<protein>
    <submittedName>
        <fullName evidence="3">Uncharacterized protein</fullName>
    </submittedName>
</protein>
<feature type="chain" id="PRO_5039178425" evidence="2">
    <location>
        <begin position="29"/>
        <end position="186"/>
    </location>
</feature>
<reference evidence="3 4" key="1">
    <citation type="submission" date="2016-10" db="EMBL/GenBank/DDBJ databases">
        <authorList>
            <person name="de Groot N.N."/>
        </authorList>
    </citation>
    <scope>NUCLEOTIDE SEQUENCE [LARGE SCALE GENOMIC DNA]</scope>
    <source>
        <strain evidence="3 4">DSM 22274</strain>
    </source>
</reference>